<gene>
    <name evidence="2" type="ORF">CgunFtcFv8_012405</name>
</gene>
<dbReference type="InterPro" id="IPR051232">
    <property type="entry name" value="ARID/SWI1_ChromRemod"/>
</dbReference>
<dbReference type="GO" id="GO:0006357">
    <property type="term" value="P:regulation of transcription by RNA polymerase II"/>
    <property type="evidence" value="ECO:0007669"/>
    <property type="project" value="TreeGrafter"/>
</dbReference>
<evidence type="ECO:0000313" key="3">
    <source>
        <dbReference type="Proteomes" id="UP001331515"/>
    </source>
</evidence>
<dbReference type="GO" id="GO:0000976">
    <property type="term" value="F:transcription cis-regulatory region binding"/>
    <property type="evidence" value="ECO:0007669"/>
    <property type="project" value="TreeGrafter"/>
</dbReference>
<feature type="compositionally biased region" description="Basic and acidic residues" evidence="1">
    <location>
        <begin position="163"/>
        <end position="188"/>
    </location>
</feature>
<organism evidence="2 3">
    <name type="scientific">Champsocephalus gunnari</name>
    <name type="common">Mackerel icefish</name>
    <dbReference type="NCBI Taxonomy" id="52237"/>
    <lineage>
        <taxon>Eukaryota</taxon>
        <taxon>Metazoa</taxon>
        <taxon>Chordata</taxon>
        <taxon>Craniata</taxon>
        <taxon>Vertebrata</taxon>
        <taxon>Euteleostomi</taxon>
        <taxon>Actinopterygii</taxon>
        <taxon>Neopterygii</taxon>
        <taxon>Teleostei</taxon>
        <taxon>Neoteleostei</taxon>
        <taxon>Acanthomorphata</taxon>
        <taxon>Eupercaria</taxon>
        <taxon>Perciformes</taxon>
        <taxon>Notothenioidei</taxon>
        <taxon>Channichthyidae</taxon>
        <taxon>Champsocephalus</taxon>
    </lineage>
</organism>
<feature type="compositionally biased region" description="Pro residues" evidence="1">
    <location>
        <begin position="1"/>
        <end position="12"/>
    </location>
</feature>
<dbReference type="Proteomes" id="UP001331515">
    <property type="component" value="Unassembled WGS sequence"/>
</dbReference>
<feature type="compositionally biased region" description="Low complexity" evidence="1">
    <location>
        <begin position="304"/>
        <end position="327"/>
    </location>
</feature>
<comment type="caution">
    <text evidence="2">The sequence shown here is derived from an EMBL/GenBank/DDBJ whole genome shotgun (WGS) entry which is preliminary data.</text>
</comment>
<name>A0AAN8D8N0_CHAGU</name>
<feature type="compositionally biased region" description="Low complexity" evidence="1">
    <location>
        <begin position="142"/>
        <end position="151"/>
    </location>
</feature>
<dbReference type="AlphaFoldDB" id="A0AAN8D8N0"/>
<feature type="compositionally biased region" description="Basic and acidic residues" evidence="1">
    <location>
        <begin position="84"/>
        <end position="108"/>
    </location>
</feature>
<evidence type="ECO:0000313" key="2">
    <source>
        <dbReference type="EMBL" id="KAK5917522.1"/>
    </source>
</evidence>
<sequence length="336" mass="37472">MKSPPDDPPPPVEETLSPPRPKSRRSLLSETPPRLSLSSSPLKRQEEPMVVLHILPSQRLPPDSPTSDTDSASEEEEEEEEGGEERSSPLKRKAGEQRGGDKKLRPDRTISSPKLLPSPVKEEAPPPSSPLKEEALPPSSPPEELLGPEALLCHEVDLDDPEEREKPEHLLLMMREAEHKDRGQKRVTDSLTLSPTAKKQKRSQKRLSTPGKNGAGQSSDSEDLSQTSRCLSSPRKEKHSFCPQRASRWTFQIEDLERLSGSERISFLQEKLQDIRKYYLTLKSEVASIDRRRKRLKKKEREVSNTTPSTSSGSSDAAMSPSSASPTQNTVAVECR</sequence>
<dbReference type="GO" id="GO:0005634">
    <property type="term" value="C:nucleus"/>
    <property type="evidence" value="ECO:0007669"/>
    <property type="project" value="TreeGrafter"/>
</dbReference>
<keyword evidence="3" id="KW-1185">Reference proteome</keyword>
<feature type="region of interest" description="Disordered" evidence="1">
    <location>
        <begin position="1"/>
        <end position="244"/>
    </location>
</feature>
<accession>A0AAN8D8N0</accession>
<protein>
    <recommendedName>
        <fullName evidence="4">AT-rich interactive domain-containing protein 4B</fullName>
    </recommendedName>
</protein>
<dbReference type="PANTHER" id="PTHR13964:SF27">
    <property type="entry name" value="HAT-TRICK, ISOFORM D"/>
    <property type="match status" value="1"/>
</dbReference>
<evidence type="ECO:0000256" key="1">
    <source>
        <dbReference type="SAM" id="MobiDB-lite"/>
    </source>
</evidence>
<reference evidence="2 3" key="1">
    <citation type="journal article" date="2023" name="Mol. Biol. Evol.">
        <title>Genomics of Secondarily Temperate Adaptation in the Only Non-Antarctic Icefish.</title>
        <authorList>
            <person name="Rivera-Colon A.G."/>
            <person name="Rayamajhi N."/>
            <person name="Minhas B.F."/>
            <person name="Madrigal G."/>
            <person name="Bilyk K.T."/>
            <person name="Yoon V."/>
            <person name="Hune M."/>
            <person name="Gregory S."/>
            <person name="Cheng C.H.C."/>
            <person name="Catchen J.M."/>
        </authorList>
    </citation>
    <scope>NUCLEOTIDE SEQUENCE [LARGE SCALE GENOMIC DNA]</scope>
    <source>
        <tissue evidence="2">White muscle</tissue>
    </source>
</reference>
<feature type="compositionally biased region" description="Acidic residues" evidence="1">
    <location>
        <begin position="71"/>
        <end position="83"/>
    </location>
</feature>
<feature type="region of interest" description="Disordered" evidence="1">
    <location>
        <begin position="290"/>
        <end position="336"/>
    </location>
</feature>
<proteinExistence type="predicted"/>
<evidence type="ECO:0008006" key="4">
    <source>
        <dbReference type="Google" id="ProtNLM"/>
    </source>
</evidence>
<feature type="compositionally biased region" description="Low complexity" evidence="1">
    <location>
        <begin position="26"/>
        <end position="42"/>
    </location>
</feature>
<dbReference type="PANTHER" id="PTHR13964">
    <property type="entry name" value="RBP-RELATED"/>
    <property type="match status" value="1"/>
</dbReference>
<feature type="compositionally biased region" description="Polar residues" evidence="1">
    <location>
        <begin position="206"/>
        <end position="231"/>
    </location>
</feature>
<dbReference type="EMBL" id="JAURVH010001526">
    <property type="protein sequence ID" value="KAK5917522.1"/>
    <property type="molecule type" value="Genomic_DNA"/>
</dbReference>